<evidence type="ECO:0000313" key="2">
    <source>
        <dbReference type="EMBL" id="MBB4641973.1"/>
    </source>
</evidence>
<protein>
    <submittedName>
        <fullName evidence="2">Uncharacterized protein</fullName>
    </submittedName>
</protein>
<sequence>MPRPHCPGPHPGPSRLARKPEVTYLARTQVLKGRMTRTHLVRDEGATSTHAMLFKLDDSRADKFRDFDGKAMSPTIRSRTMAV</sequence>
<dbReference type="EMBL" id="JACHOV010000008">
    <property type="protein sequence ID" value="MBB4641973.1"/>
    <property type="molecule type" value="Genomic_DNA"/>
</dbReference>
<comment type="caution">
    <text evidence="2">The sequence shown here is derived from an EMBL/GenBank/DDBJ whole genome shotgun (WGS) entry which is preliminary data.</text>
</comment>
<keyword evidence="3" id="KW-1185">Reference proteome</keyword>
<name>A0A840HVI4_9SPHN</name>
<evidence type="ECO:0000256" key="1">
    <source>
        <dbReference type="SAM" id="MobiDB-lite"/>
    </source>
</evidence>
<dbReference type="AlphaFoldDB" id="A0A840HVI4"/>
<feature type="region of interest" description="Disordered" evidence="1">
    <location>
        <begin position="1"/>
        <end position="21"/>
    </location>
</feature>
<gene>
    <name evidence="2" type="ORF">HNQ99_002291</name>
</gene>
<organism evidence="2 3">
    <name type="scientific">Rhizorhapis suberifaciens</name>
    <name type="common">corky root of lettuce</name>
    <dbReference type="NCBI Taxonomy" id="13656"/>
    <lineage>
        <taxon>Bacteria</taxon>
        <taxon>Pseudomonadati</taxon>
        <taxon>Pseudomonadota</taxon>
        <taxon>Alphaproteobacteria</taxon>
        <taxon>Sphingomonadales</taxon>
        <taxon>Sphingomonadaceae</taxon>
        <taxon>Rhizorhapis</taxon>
    </lineage>
</organism>
<dbReference type="Proteomes" id="UP000575068">
    <property type="component" value="Unassembled WGS sequence"/>
</dbReference>
<feature type="compositionally biased region" description="Pro residues" evidence="1">
    <location>
        <begin position="1"/>
        <end position="12"/>
    </location>
</feature>
<evidence type="ECO:0000313" key="3">
    <source>
        <dbReference type="Proteomes" id="UP000575068"/>
    </source>
</evidence>
<reference evidence="2 3" key="1">
    <citation type="submission" date="2020-08" db="EMBL/GenBank/DDBJ databases">
        <title>Genomic Encyclopedia of Type Strains, Phase IV (KMG-IV): sequencing the most valuable type-strain genomes for metagenomic binning, comparative biology and taxonomic classification.</title>
        <authorList>
            <person name="Goeker M."/>
        </authorList>
    </citation>
    <scope>NUCLEOTIDE SEQUENCE [LARGE SCALE GENOMIC DNA]</scope>
    <source>
        <strain evidence="2 3">DSM 7465</strain>
    </source>
</reference>
<accession>A0A840HVI4</accession>
<proteinExistence type="predicted"/>